<comment type="caution">
    <text evidence="8">The sequence shown here is derived from an EMBL/GenBank/DDBJ whole genome shotgun (WGS) entry which is preliminary data.</text>
</comment>
<dbReference type="Proteomes" id="UP001487296">
    <property type="component" value="Unassembled WGS sequence"/>
</dbReference>
<dbReference type="Gene3D" id="3.30.1120.80">
    <property type="match status" value="1"/>
</dbReference>
<keyword evidence="9" id="KW-1185">Reference proteome</keyword>
<dbReference type="InterPro" id="IPR012160">
    <property type="entry name" value="LtaS-like"/>
</dbReference>
<evidence type="ECO:0000313" key="8">
    <source>
        <dbReference type="EMBL" id="MEQ2487448.1"/>
    </source>
</evidence>
<dbReference type="RefSeq" id="WP_215760535.1">
    <property type="nucleotide sequence ID" value="NZ_JAHKBE010000050.1"/>
</dbReference>
<evidence type="ECO:0000256" key="4">
    <source>
        <dbReference type="ARBA" id="ARBA00022989"/>
    </source>
</evidence>
<evidence type="ECO:0000256" key="3">
    <source>
        <dbReference type="ARBA" id="ARBA00022692"/>
    </source>
</evidence>
<dbReference type="Gene3D" id="3.40.720.10">
    <property type="entry name" value="Alkaline Phosphatase, subunit A"/>
    <property type="match status" value="1"/>
</dbReference>
<keyword evidence="3 6" id="KW-0812">Transmembrane</keyword>
<dbReference type="Pfam" id="PF00884">
    <property type="entry name" value="Sulfatase"/>
    <property type="match status" value="1"/>
</dbReference>
<feature type="transmembrane region" description="Helical" evidence="6">
    <location>
        <begin position="140"/>
        <end position="161"/>
    </location>
</feature>
<dbReference type="InterPro" id="IPR000917">
    <property type="entry name" value="Sulfatase_N"/>
</dbReference>
<proteinExistence type="predicted"/>
<keyword evidence="4 6" id="KW-1133">Transmembrane helix</keyword>
<keyword evidence="2" id="KW-1003">Cell membrane</keyword>
<feature type="transmembrane region" description="Helical" evidence="6">
    <location>
        <begin position="84"/>
        <end position="111"/>
    </location>
</feature>
<dbReference type="InterPro" id="IPR050448">
    <property type="entry name" value="OpgB/LTA_synthase_biosynth"/>
</dbReference>
<dbReference type="InterPro" id="IPR017850">
    <property type="entry name" value="Alkaline_phosphatase_core_sf"/>
</dbReference>
<dbReference type="EMBL" id="JBBNFP010000048">
    <property type="protein sequence ID" value="MEQ2487448.1"/>
    <property type="molecule type" value="Genomic_DNA"/>
</dbReference>
<evidence type="ECO:0000259" key="7">
    <source>
        <dbReference type="Pfam" id="PF00884"/>
    </source>
</evidence>
<evidence type="ECO:0000256" key="2">
    <source>
        <dbReference type="ARBA" id="ARBA00022475"/>
    </source>
</evidence>
<keyword evidence="5 6" id="KW-0472">Membrane</keyword>
<dbReference type="PIRSF" id="PIRSF005091">
    <property type="entry name" value="Mmb_sulf_HI1246"/>
    <property type="match status" value="1"/>
</dbReference>
<feature type="domain" description="Sulfatase N-terminal" evidence="7">
    <location>
        <begin position="270"/>
        <end position="540"/>
    </location>
</feature>
<evidence type="ECO:0000256" key="1">
    <source>
        <dbReference type="ARBA" id="ARBA00004651"/>
    </source>
</evidence>
<name>A0ABV1FSQ0_9BACT</name>
<dbReference type="PANTHER" id="PTHR47371">
    <property type="entry name" value="LIPOTEICHOIC ACID SYNTHASE"/>
    <property type="match status" value="1"/>
</dbReference>
<comment type="subcellular location">
    <subcellularLocation>
        <location evidence="1">Cell membrane</location>
        <topology evidence="1">Multi-pass membrane protein</topology>
    </subcellularLocation>
</comment>
<sequence length="616" mass="69116">MKHKIFLIVATFVAWTLLFILQKPVFLLVYDGGLTDLWPVVGHGLPLDLSMAGYLTVIPALVLLLSDLPLAVFRRPSADRWWRLALAAYFGVASVAVALSFVANMGLYAYWRFPLDSTPVFFLTSSPADALASISWGQGLMALVGLVLVVALISLVFHLLYLKAFRQKGKRKVWPVVVELLLLASLFLPIRGGVTVSSMNTGKVYFSHHSVLNHAAVNPLFSFMESMSHQEDFASQYRFMDDAEAHRIVADLNRPVGSANHTQVLRCEQPDVYVVILESFSDTVMHTLAEGMDGRKWPVTPNLNKLSEEGIFFRNFYANSFRTDRGLLSILMGYPAPSVVSLMKYPKKTAALPSIASHLAKAGYGLEYYYGGDADFTNMRSFLVNQGFSSIISDVDFPVSARLSKWGVPDNLLFQRVEKELKVERPSRPMMRVIQTSSSHEPFDVPPGYMQDKTLNAFAFVDSYLGDFVKSLRKTDRWDRSLVVIVPDHLGAWPEEIDNFKPWRFHCPMIWTGGAIEKPMVVDTYASQQDIAATLLAQLGLPHNDLLFSKDIFDASIPHYAFFLMNDGIGFIDTDNTMIYDNKLGRTVIDEGRQKGKNLQRGKALLQVLFDDIAQR</sequence>
<evidence type="ECO:0000256" key="6">
    <source>
        <dbReference type="SAM" id="Phobius"/>
    </source>
</evidence>
<reference evidence="8 9" key="1">
    <citation type="submission" date="2024-04" db="EMBL/GenBank/DDBJ databases">
        <title>Human intestinal bacterial collection.</title>
        <authorList>
            <person name="Pauvert C."/>
            <person name="Hitch T.C.A."/>
            <person name="Clavel T."/>
        </authorList>
    </citation>
    <scope>NUCLEOTIDE SEQUENCE [LARGE SCALE GENOMIC DNA]</scope>
    <source>
        <strain evidence="8 9">CLA-AA-H145</strain>
    </source>
</reference>
<evidence type="ECO:0000256" key="5">
    <source>
        <dbReference type="ARBA" id="ARBA00023136"/>
    </source>
</evidence>
<feature type="transmembrane region" description="Helical" evidence="6">
    <location>
        <begin position="51"/>
        <end position="72"/>
    </location>
</feature>
<protein>
    <submittedName>
        <fullName evidence="8">LTA synthase family protein</fullName>
    </submittedName>
</protein>
<evidence type="ECO:0000313" key="9">
    <source>
        <dbReference type="Proteomes" id="UP001487296"/>
    </source>
</evidence>
<accession>A0ABV1FSQ0</accession>
<gene>
    <name evidence="8" type="ORF">AAAT34_10410</name>
</gene>
<organism evidence="8 9">
    <name type="scientific">Hallella faecis</name>
    <dbReference type="NCBI Taxonomy" id="2841596"/>
    <lineage>
        <taxon>Bacteria</taxon>
        <taxon>Pseudomonadati</taxon>
        <taxon>Bacteroidota</taxon>
        <taxon>Bacteroidia</taxon>
        <taxon>Bacteroidales</taxon>
        <taxon>Prevotellaceae</taxon>
        <taxon>Hallella</taxon>
    </lineage>
</organism>
<dbReference type="SUPFAM" id="SSF53649">
    <property type="entry name" value="Alkaline phosphatase-like"/>
    <property type="match status" value="1"/>
</dbReference>
<dbReference type="CDD" id="cd16015">
    <property type="entry name" value="LTA_synthase"/>
    <property type="match status" value="1"/>
</dbReference>
<dbReference type="PANTHER" id="PTHR47371:SF3">
    <property type="entry name" value="PHOSPHOGLYCEROL TRANSFERASE I"/>
    <property type="match status" value="1"/>
</dbReference>
<feature type="transmembrane region" description="Helical" evidence="6">
    <location>
        <begin position="173"/>
        <end position="190"/>
    </location>
</feature>